<evidence type="ECO:0000256" key="2">
    <source>
        <dbReference type="ARBA" id="ARBA00023125"/>
    </source>
</evidence>
<dbReference type="EMBL" id="MWXA01000004">
    <property type="protein sequence ID" value="OZG67572.1"/>
    <property type="molecule type" value="Genomic_DNA"/>
</dbReference>
<evidence type="ECO:0000313" key="5">
    <source>
        <dbReference type="EMBL" id="OZG67572.1"/>
    </source>
</evidence>
<evidence type="ECO:0000256" key="3">
    <source>
        <dbReference type="ARBA" id="ARBA00023163"/>
    </source>
</evidence>
<dbReference type="SUPFAM" id="SSF100950">
    <property type="entry name" value="NagB/RpiA/CoA transferase-like"/>
    <property type="match status" value="1"/>
</dbReference>
<proteinExistence type="predicted"/>
<dbReference type="SMART" id="SM00420">
    <property type="entry name" value="HTH_DEOR"/>
    <property type="match status" value="1"/>
</dbReference>
<dbReference type="GeneID" id="98295336"/>
<dbReference type="InterPro" id="IPR050313">
    <property type="entry name" value="Carb_Metab_HTH_regulators"/>
</dbReference>
<dbReference type="PANTHER" id="PTHR30363:SF58">
    <property type="entry name" value="REGULATORY PROTEIN, DEOR FAMILY"/>
    <property type="match status" value="1"/>
</dbReference>
<accession>A0A261G822</accession>
<dbReference type="RefSeq" id="WP_211277103.1">
    <property type="nucleotide sequence ID" value="NZ_JBDNSV010000018.1"/>
</dbReference>
<dbReference type="SMART" id="SM01134">
    <property type="entry name" value="DeoRC"/>
    <property type="match status" value="1"/>
</dbReference>
<organism evidence="5 6">
    <name type="scientific">Bifidobacterium aquikefiri</name>
    <dbReference type="NCBI Taxonomy" id="1653207"/>
    <lineage>
        <taxon>Bacteria</taxon>
        <taxon>Bacillati</taxon>
        <taxon>Actinomycetota</taxon>
        <taxon>Actinomycetes</taxon>
        <taxon>Bifidobacteriales</taxon>
        <taxon>Bifidobacteriaceae</taxon>
        <taxon>Bifidobacterium</taxon>
    </lineage>
</organism>
<keyword evidence="6" id="KW-1185">Reference proteome</keyword>
<dbReference type="GO" id="GO:0003677">
    <property type="term" value="F:DNA binding"/>
    <property type="evidence" value="ECO:0007669"/>
    <property type="project" value="UniProtKB-KW"/>
</dbReference>
<dbReference type="Proteomes" id="UP000216451">
    <property type="component" value="Unassembled WGS sequence"/>
</dbReference>
<name>A0A261G822_9BIFI</name>
<evidence type="ECO:0000259" key="4">
    <source>
        <dbReference type="PROSITE" id="PS51000"/>
    </source>
</evidence>
<feature type="domain" description="HTH deoR-type" evidence="4">
    <location>
        <begin position="19"/>
        <end position="74"/>
    </location>
</feature>
<evidence type="ECO:0000313" key="6">
    <source>
        <dbReference type="Proteomes" id="UP000216451"/>
    </source>
</evidence>
<dbReference type="SUPFAM" id="SSF46785">
    <property type="entry name" value="Winged helix' DNA-binding domain"/>
    <property type="match status" value="1"/>
</dbReference>
<dbReference type="PROSITE" id="PS51000">
    <property type="entry name" value="HTH_DEOR_2"/>
    <property type="match status" value="1"/>
</dbReference>
<dbReference type="InterPro" id="IPR001034">
    <property type="entry name" value="DeoR_HTH"/>
</dbReference>
<dbReference type="InterPro" id="IPR036388">
    <property type="entry name" value="WH-like_DNA-bd_sf"/>
</dbReference>
<comment type="caution">
    <text evidence="5">The sequence shown here is derived from an EMBL/GenBank/DDBJ whole genome shotgun (WGS) entry which is preliminary data.</text>
</comment>
<dbReference type="InterPro" id="IPR018356">
    <property type="entry name" value="Tscrpt_reg_HTH_DeoR_CS"/>
</dbReference>
<gene>
    <name evidence="5" type="ORF">BAQU_0664</name>
</gene>
<evidence type="ECO:0000256" key="1">
    <source>
        <dbReference type="ARBA" id="ARBA00023015"/>
    </source>
</evidence>
<dbReference type="PANTHER" id="PTHR30363">
    <property type="entry name" value="HTH-TYPE TRANSCRIPTIONAL REGULATOR SRLR-RELATED"/>
    <property type="match status" value="1"/>
</dbReference>
<reference evidence="5 6" key="1">
    <citation type="journal article" date="2017" name="BMC Genomics">
        <title>Comparative genomic and phylogenomic analyses of the Bifidobacteriaceae family.</title>
        <authorList>
            <person name="Lugli G.A."/>
            <person name="Milani C."/>
            <person name="Turroni F."/>
            <person name="Duranti S."/>
            <person name="Mancabelli L."/>
            <person name="Mangifesta M."/>
            <person name="Ferrario C."/>
            <person name="Modesto M."/>
            <person name="Mattarelli P."/>
            <person name="Jiri K."/>
            <person name="van Sinderen D."/>
            <person name="Ventura M."/>
        </authorList>
    </citation>
    <scope>NUCLEOTIDE SEQUENCE [LARGE SCALE GENOMIC DNA]</scope>
    <source>
        <strain evidence="5 6">LMG 28769</strain>
    </source>
</reference>
<keyword evidence="3" id="KW-0804">Transcription</keyword>
<keyword evidence="2" id="KW-0238">DNA-binding</keyword>
<dbReference type="GO" id="GO:0003700">
    <property type="term" value="F:DNA-binding transcription factor activity"/>
    <property type="evidence" value="ECO:0007669"/>
    <property type="project" value="InterPro"/>
</dbReference>
<dbReference type="InterPro" id="IPR036390">
    <property type="entry name" value="WH_DNA-bd_sf"/>
</dbReference>
<dbReference type="Pfam" id="PF00455">
    <property type="entry name" value="DeoRC"/>
    <property type="match status" value="1"/>
</dbReference>
<keyword evidence="1" id="KW-0805">Transcription regulation</keyword>
<sequence length="275" mass="29802">MKNIMGEDAIASEENQLIPAQRQQIIIDLLHKAGVATIKSLVERFGVSHMTIRRDIAALEQSGRVISTPGGVKLTSWISQAPPRGRTERSTLEMPRKRAIAQQAGELIQDNMMLIIDAGTTCQALTPFLVQRRGVCVVTNDFYVVDSLFTTQGISVIHTGGAVDSDSRSSSGVLATKVLEEINADLYFMSSGAWNLDDGVTTTSTDKVQFKQAAMRSATATCLIADSTKYGVRESYRVAALDELDEIITDDDLSQSAQSDIAQGQTAHITLVHAE</sequence>
<dbReference type="Gene3D" id="1.10.10.10">
    <property type="entry name" value="Winged helix-like DNA-binding domain superfamily/Winged helix DNA-binding domain"/>
    <property type="match status" value="1"/>
</dbReference>
<dbReference type="Pfam" id="PF08220">
    <property type="entry name" value="HTH_DeoR"/>
    <property type="match status" value="1"/>
</dbReference>
<dbReference type="InterPro" id="IPR014036">
    <property type="entry name" value="DeoR-like_C"/>
</dbReference>
<dbReference type="InterPro" id="IPR037171">
    <property type="entry name" value="NagB/RpiA_transferase-like"/>
</dbReference>
<dbReference type="PROSITE" id="PS00894">
    <property type="entry name" value="HTH_DEOR_1"/>
    <property type="match status" value="1"/>
</dbReference>
<protein>
    <submittedName>
        <fullName evidence="5">Transcriptional regulator</fullName>
    </submittedName>
</protein>
<dbReference type="AlphaFoldDB" id="A0A261G822"/>